<evidence type="ECO:0008006" key="2">
    <source>
        <dbReference type="Google" id="ProtNLM"/>
    </source>
</evidence>
<proteinExistence type="predicted"/>
<name>A0A6C0H2J4_9ZZZZ</name>
<dbReference type="SUPFAM" id="SSF52047">
    <property type="entry name" value="RNI-like"/>
    <property type="match status" value="1"/>
</dbReference>
<protein>
    <recommendedName>
        <fullName evidence="2">F-box domain-containing protein</fullName>
    </recommendedName>
</protein>
<sequence length="241" mass="28345">MNLLNFSEDLILKIWKMIKNDKSMCSLVLVCKEFRDIGFKFGWLHSIHFKHNDNLNEFIKFYSRPNIFLTRFKITGIIDPYLTFLYYNKILPKELEFERCSINSIDNIPVSPTERLVIRDLQRRRTGGPTITVDWSSLPDLKVLDIYAPDIDFKGMELCKNLEIIRIDLDRIRLLPLFFSNFPNLQVIATTCVAMEPFHFLSKKLRICIVPKKHVFISDSLLVPKSHLEINYSMNIQSLDI</sequence>
<dbReference type="Gene3D" id="3.80.10.10">
    <property type="entry name" value="Ribonuclease Inhibitor"/>
    <property type="match status" value="1"/>
</dbReference>
<evidence type="ECO:0000313" key="1">
    <source>
        <dbReference type="EMBL" id="QHT74772.1"/>
    </source>
</evidence>
<reference evidence="1" key="1">
    <citation type="journal article" date="2020" name="Nature">
        <title>Giant virus diversity and host interactions through global metagenomics.</title>
        <authorList>
            <person name="Schulz F."/>
            <person name="Roux S."/>
            <person name="Paez-Espino D."/>
            <person name="Jungbluth S."/>
            <person name="Walsh D.A."/>
            <person name="Denef V.J."/>
            <person name="McMahon K.D."/>
            <person name="Konstantinidis K.T."/>
            <person name="Eloe-Fadrosh E.A."/>
            <person name="Kyrpides N.C."/>
            <person name="Woyke T."/>
        </authorList>
    </citation>
    <scope>NUCLEOTIDE SEQUENCE</scope>
    <source>
        <strain evidence="1">GVMAG-M-3300023179-62</strain>
    </source>
</reference>
<dbReference type="EMBL" id="MN739858">
    <property type="protein sequence ID" value="QHT74772.1"/>
    <property type="molecule type" value="Genomic_DNA"/>
</dbReference>
<dbReference type="InterPro" id="IPR032675">
    <property type="entry name" value="LRR_dom_sf"/>
</dbReference>
<organism evidence="1">
    <name type="scientific">viral metagenome</name>
    <dbReference type="NCBI Taxonomy" id="1070528"/>
    <lineage>
        <taxon>unclassified sequences</taxon>
        <taxon>metagenomes</taxon>
        <taxon>organismal metagenomes</taxon>
    </lineage>
</organism>
<accession>A0A6C0H2J4</accession>
<dbReference type="AlphaFoldDB" id="A0A6C0H2J4"/>